<dbReference type="PRINTS" id="PR00499">
    <property type="entry name" value="P67PHOX"/>
</dbReference>
<dbReference type="Gene3D" id="2.30.30.40">
    <property type="entry name" value="SH3 Domains"/>
    <property type="match status" value="2"/>
</dbReference>
<evidence type="ECO:0000256" key="1">
    <source>
        <dbReference type="ARBA" id="ARBA00022443"/>
    </source>
</evidence>
<feature type="region of interest" description="Disordered" evidence="3">
    <location>
        <begin position="149"/>
        <end position="291"/>
    </location>
</feature>
<dbReference type="InterPro" id="IPR036028">
    <property type="entry name" value="SH3-like_dom_sf"/>
</dbReference>
<evidence type="ECO:0000313" key="6">
    <source>
        <dbReference type="Proteomes" id="UP001235939"/>
    </source>
</evidence>
<feature type="domain" description="SH3" evidence="4">
    <location>
        <begin position="87"/>
        <end position="148"/>
    </location>
</feature>
<dbReference type="EMBL" id="CP092864">
    <property type="protein sequence ID" value="UYV63304.1"/>
    <property type="molecule type" value="Genomic_DNA"/>
</dbReference>
<evidence type="ECO:0000256" key="2">
    <source>
        <dbReference type="PROSITE-ProRule" id="PRU00192"/>
    </source>
</evidence>
<keyword evidence="6" id="KW-1185">Reference proteome</keyword>
<dbReference type="SMART" id="SM00326">
    <property type="entry name" value="SH3"/>
    <property type="match status" value="2"/>
</dbReference>
<gene>
    <name evidence="5" type="ORF">LAZ67_2003695</name>
</gene>
<dbReference type="Pfam" id="PF14604">
    <property type="entry name" value="SH3_9"/>
    <property type="match status" value="2"/>
</dbReference>
<protein>
    <recommendedName>
        <fullName evidence="4">SH3 domain-containing protein</fullName>
    </recommendedName>
</protein>
<dbReference type="InterPro" id="IPR001452">
    <property type="entry name" value="SH3_domain"/>
</dbReference>
<feature type="domain" description="SH3" evidence="4">
    <location>
        <begin position="17"/>
        <end position="76"/>
    </location>
</feature>
<dbReference type="SUPFAM" id="SSF50044">
    <property type="entry name" value="SH3-domain"/>
    <property type="match status" value="2"/>
</dbReference>
<dbReference type="CDD" id="cd11875">
    <property type="entry name" value="SH3_CD2AP-like_3"/>
    <property type="match status" value="1"/>
</dbReference>
<feature type="compositionally biased region" description="Basic residues" evidence="3">
    <location>
        <begin position="196"/>
        <end position="205"/>
    </location>
</feature>
<dbReference type="PROSITE" id="PS50002">
    <property type="entry name" value="SH3"/>
    <property type="match status" value="2"/>
</dbReference>
<dbReference type="PRINTS" id="PR00452">
    <property type="entry name" value="SH3DOMAIN"/>
</dbReference>
<accession>A0ABY6K3D3</accession>
<evidence type="ECO:0000259" key="4">
    <source>
        <dbReference type="PROSITE" id="PS50002"/>
    </source>
</evidence>
<name>A0ABY6K3D3_9ARAC</name>
<feature type="compositionally biased region" description="Basic and acidic residues" evidence="3">
    <location>
        <begin position="222"/>
        <end position="232"/>
    </location>
</feature>
<evidence type="ECO:0000256" key="3">
    <source>
        <dbReference type="SAM" id="MobiDB-lite"/>
    </source>
</evidence>
<dbReference type="PANTHER" id="PTHR14167:SF92">
    <property type="entry name" value="CIN85 AND CD2AP RELATED, ISOFORM J"/>
    <property type="match status" value="1"/>
</dbReference>
<evidence type="ECO:0000313" key="5">
    <source>
        <dbReference type="EMBL" id="UYV63304.1"/>
    </source>
</evidence>
<feature type="compositionally biased region" description="Basic and acidic residues" evidence="3">
    <location>
        <begin position="266"/>
        <end position="281"/>
    </location>
</feature>
<dbReference type="InterPro" id="IPR050384">
    <property type="entry name" value="Endophilin_SH3RF"/>
</dbReference>
<sequence length="304" mass="34227">MVQALLLKLTLDPCGCTEWRRAKALFSYSPKHDDELQLEVGDVIEVMEEVEEGWWRGILKGVIGVFPSNFVAELKDSASPKEIKKSSVREMAVVMHPYTPENDDELALKEGDIITIITKDVVDVGWWKGEINGQVGVFPDNFVQLLPVQECPPTKKPPRTKEESGGKFYNVPSAPTETKLPPPSTSSKASTEPPTKKGKVRRNRLHLTPLPKMGSTMDASEDGQRQEQRNEEIPTSTSTWLSRRCKDDQEQETEEDCPTPTASSTREGRMQRDNQDQDPEKSLPSMPAVHTRYGRAVKIPRRFL</sequence>
<dbReference type="Proteomes" id="UP001235939">
    <property type="component" value="Chromosome 02"/>
</dbReference>
<organism evidence="5 6">
    <name type="scientific">Cordylochernes scorpioides</name>
    <dbReference type="NCBI Taxonomy" id="51811"/>
    <lineage>
        <taxon>Eukaryota</taxon>
        <taxon>Metazoa</taxon>
        <taxon>Ecdysozoa</taxon>
        <taxon>Arthropoda</taxon>
        <taxon>Chelicerata</taxon>
        <taxon>Arachnida</taxon>
        <taxon>Pseudoscorpiones</taxon>
        <taxon>Cheliferoidea</taxon>
        <taxon>Chernetidae</taxon>
        <taxon>Cordylochernes</taxon>
    </lineage>
</organism>
<proteinExistence type="predicted"/>
<reference evidence="5 6" key="1">
    <citation type="submission" date="2022-01" db="EMBL/GenBank/DDBJ databases">
        <title>A chromosomal length assembly of Cordylochernes scorpioides.</title>
        <authorList>
            <person name="Zeh D."/>
            <person name="Zeh J."/>
        </authorList>
    </citation>
    <scope>NUCLEOTIDE SEQUENCE [LARGE SCALE GENOMIC DNA]</scope>
    <source>
        <strain evidence="5">IN4F17</strain>
        <tissue evidence="5">Whole Body</tissue>
    </source>
</reference>
<dbReference type="PANTHER" id="PTHR14167">
    <property type="entry name" value="SH3 DOMAIN-CONTAINING"/>
    <property type="match status" value="1"/>
</dbReference>
<keyword evidence="1 2" id="KW-0728">SH3 domain</keyword>